<comment type="caution">
    <text evidence="1">The sequence shown here is derived from an EMBL/GenBank/DDBJ whole genome shotgun (WGS) entry which is preliminary data.</text>
</comment>
<dbReference type="EMBL" id="JBEDUW010000005">
    <property type="protein sequence ID" value="KAK9930212.1"/>
    <property type="molecule type" value="Genomic_DNA"/>
</dbReference>
<accession>A0AAW1X3E1</accession>
<name>A0AAW1X3E1_RUBAR</name>
<dbReference type="AlphaFoldDB" id="A0AAW1X3E1"/>
<evidence type="ECO:0000313" key="1">
    <source>
        <dbReference type="EMBL" id="KAK9930212.1"/>
    </source>
</evidence>
<keyword evidence="2" id="KW-1185">Reference proteome</keyword>
<organism evidence="1 2">
    <name type="scientific">Rubus argutus</name>
    <name type="common">Southern blackberry</name>
    <dbReference type="NCBI Taxonomy" id="59490"/>
    <lineage>
        <taxon>Eukaryota</taxon>
        <taxon>Viridiplantae</taxon>
        <taxon>Streptophyta</taxon>
        <taxon>Embryophyta</taxon>
        <taxon>Tracheophyta</taxon>
        <taxon>Spermatophyta</taxon>
        <taxon>Magnoliopsida</taxon>
        <taxon>eudicotyledons</taxon>
        <taxon>Gunneridae</taxon>
        <taxon>Pentapetalae</taxon>
        <taxon>rosids</taxon>
        <taxon>fabids</taxon>
        <taxon>Rosales</taxon>
        <taxon>Rosaceae</taxon>
        <taxon>Rosoideae</taxon>
        <taxon>Rosoideae incertae sedis</taxon>
        <taxon>Rubus</taxon>
    </lineage>
</organism>
<sequence>MPTMPTLPFYPEPSTNQITRAGKWIQKKMNTLSLGFSGDIDLESEEMEKEQLKESQKWLGIFNLSHYGVRDAGLGCGFDGELDAVVWARIGLHTAGLL</sequence>
<protein>
    <submittedName>
        <fullName evidence="1">Uncharacterized protein</fullName>
    </submittedName>
</protein>
<gene>
    <name evidence="1" type="ORF">M0R45_027259</name>
</gene>
<proteinExistence type="predicted"/>
<evidence type="ECO:0000313" key="2">
    <source>
        <dbReference type="Proteomes" id="UP001457282"/>
    </source>
</evidence>
<dbReference type="Proteomes" id="UP001457282">
    <property type="component" value="Unassembled WGS sequence"/>
</dbReference>
<reference evidence="1 2" key="1">
    <citation type="journal article" date="2023" name="G3 (Bethesda)">
        <title>A chromosome-length genome assembly and annotation of blackberry (Rubus argutus, cv. 'Hillquist').</title>
        <authorList>
            <person name="Bruna T."/>
            <person name="Aryal R."/>
            <person name="Dudchenko O."/>
            <person name="Sargent D.J."/>
            <person name="Mead D."/>
            <person name="Buti M."/>
            <person name="Cavallini A."/>
            <person name="Hytonen T."/>
            <person name="Andres J."/>
            <person name="Pham M."/>
            <person name="Weisz D."/>
            <person name="Mascagni F."/>
            <person name="Usai G."/>
            <person name="Natali L."/>
            <person name="Bassil N."/>
            <person name="Fernandez G.E."/>
            <person name="Lomsadze A."/>
            <person name="Armour M."/>
            <person name="Olukolu B."/>
            <person name="Poorten T."/>
            <person name="Britton C."/>
            <person name="Davik J."/>
            <person name="Ashrafi H."/>
            <person name="Aiden E.L."/>
            <person name="Borodovsky M."/>
            <person name="Worthington M."/>
        </authorList>
    </citation>
    <scope>NUCLEOTIDE SEQUENCE [LARGE SCALE GENOMIC DNA]</scope>
    <source>
        <strain evidence="1">PI 553951</strain>
    </source>
</reference>